<keyword evidence="2" id="KW-1185">Reference proteome</keyword>
<evidence type="ECO:0000313" key="1">
    <source>
        <dbReference type="EMBL" id="KAJ8316525.1"/>
    </source>
</evidence>
<evidence type="ECO:0000313" key="2">
    <source>
        <dbReference type="Proteomes" id="UP001217089"/>
    </source>
</evidence>
<accession>A0ABQ9FJS2</accession>
<reference evidence="1 2" key="1">
    <citation type="submission" date="2022-12" db="EMBL/GenBank/DDBJ databases">
        <title>Chromosome-level genome of Tegillarca granosa.</title>
        <authorList>
            <person name="Kim J."/>
        </authorList>
    </citation>
    <scope>NUCLEOTIDE SEQUENCE [LARGE SCALE GENOMIC DNA]</scope>
    <source>
        <strain evidence="1">Teg-2019</strain>
        <tissue evidence="1">Adductor muscle</tissue>
    </source>
</reference>
<organism evidence="1 2">
    <name type="scientific">Tegillarca granosa</name>
    <name type="common">Malaysian cockle</name>
    <name type="synonym">Anadara granosa</name>
    <dbReference type="NCBI Taxonomy" id="220873"/>
    <lineage>
        <taxon>Eukaryota</taxon>
        <taxon>Metazoa</taxon>
        <taxon>Spiralia</taxon>
        <taxon>Lophotrochozoa</taxon>
        <taxon>Mollusca</taxon>
        <taxon>Bivalvia</taxon>
        <taxon>Autobranchia</taxon>
        <taxon>Pteriomorphia</taxon>
        <taxon>Arcoida</taxon>
        <taxon>Arcoidea</taxon>
        <taxon>Arcidae</taxon>
        <taxon>Tegillarca</taxon>
    </lineage>
</organism>
<dbReference type="EMBL" id="JARBDR010000327">
    <property type="protein sequence ID" value="KAJ8316525.1"/>
    <property type="molecule type" value="Genomic_DNA"/>
</dbReference>
<sequence>MCHGHQSRGKRRKDFIDLQKNISLYSITANCLDTGKYICTASNGIGYTVTNETDLFVRCEYNSSENTTKHLHHDKDDINIVSKSHIYWQISELTKPIMTEE</sequence>
<protein>
    <submittedName>
        <fullName evidence="1">Uncharacterized protein</fullName>
    </submittedName>
</protein>
<proteinExistence type="predicted"/>
<comment type="caution">
    <text evidence="1">The sequence shown here is derived from an EMBL/GenBank/DDBJ whole genome shotgun (WGS) entry which is preliminary data.</text>
</comment>
<dbReference type="Proteomes" id="UP001217089">
    <property type="component" value="Unassembled WGS sequence"/>
</dbReference>
<name>A0ABQ9FJS2_TEGGR</name>
<gene>
    <name evidence="1" type="ORF">KUTeg_005932</name>
</gene>